<proteinExistence type="predicted"/>
<name>A0ABR2WJE7_9FUNG</name>
<accession>A0ABR2WJE7</accession>
<dbReference type="EMBL" id="JASJQH010001290">
    <property type="protein sequence ID" value="KAK9761644.1"/>
    <property type="molecule type" value="Genomic_DNA"/>
</dbReference>
<keyword evidence="2" id="KW-1185">Reference proteome</keyword>
<feature type="non-terminal residue" evidence="1">
    <location>
        <position position="133"/>
    </location>
</feature>
<reference evidence="1 2" key="1">
    <citation type="submission" date="2023-04" db="EMBL/GenBank/DDBJ databases">
        <title>Genome of Basidiobolus ranarum AG-B5.</title>
        <authorList>
            <person name="Stajich J.E."/>
            <person name="Carter-House D."/>
            <person name="Gryganskyi A."/>
        </authorList>
    </citation>
    <scope>NUCLEOTIDE SEQUENCE [LARGE SCALE GENOMIC DNA]</scope>
    <source>
        <strain evidence="1 2">AG-B5</strain>
    </source>
</reference>
<evidence type="ECO:0000313" key="1">
    <source>
        <dbReference type="EMBL" id="KAK9761644.1"/>
    </source>
</evidence>
<sequence>MLPRRYLINIVTSVKFPLRRTMVTESFTAVIAETTSQLVNSNGTFPFHLKESKLSPNEFLVQYPPGAYTACRTLGHTSIVEFDSHMTRMSNSIKDYDFTNGVVPGTMEELSAKFKLYKEVESLKKILVPMMRD</sequence>
<protein>
    <submittedName>
        <fullName evidence="1">Uncharacterized protein</fullName>
    </submittedName>
</protein>
<gene>
    <name evidence="1" type="ORF">K7432_013312</name>
</gene>
<evidence type="ECO:0000313" key="2">
    <source>
        <dbReference type="Proteomes" id="UP001479436"/>
    </source>
</evidence>
<dbReference type="Proteomes" id="UP001479436">
    <property type="component" value="Unassembled WGS sequence"/>
</dbReference>
<organism evidence="1 2">
    <name type="scientific">Basidiobolus ranarum</name>
    <dbReference type="NCBI Taxonomy" id="34480"/>
    <lineage>
        <taxon>Eukaryota</taxon>
        <taxon>Fungi</taxon>
        <taxon>Fungi incertae sedis</taxon>
        <taxon>Zoopagomycota</taxon>
        <taxon>Entomophthoromycotina</taxon>
        <taxon>Basidiobolomycetes</taxon>
        <taxon>Basidiobolales</taxon>
        <taxon>Basidiobolaceae</taxon>
        <taxon>Basidiobolus</taxon>
    </lineage>
</organism>
<comment type="caution">
    <text evidence="1">The sequence shown here is derived from an EMBL/GenBank/DDBJ whole genome shotgun (WGS) entry which is preliminary data.</text>
</comment>